<comment type="function">
    <text evidence="3">Binds specifically to cytosolic chaperonin (c-CPN) and transfers target proteins to it. Binds to nascent polypeptide chain and promotes folding in an environment in which there are many competing pathways for nonnative proteins. Represses the transcriptional activity of MYC.</text>
</comment>
<reference evidence="5" key="2">
    <citation type="submission" date="2025-08" db="UniProtKB">
        <authorList>
            <consortium name="Ensembl"/>
        </authorList>
    </citation>
    <scope>IDENTIFICATION</scope>
</reference>
<dbReference type="FunFam" id="1.10.287.370:FF:000004">
    <property type="entry name" value="Probable prefoldin subunit 5"/>
    <property type="match status" value="1"/>
</dbReference>
<dbReference type="InterPro" id="IPR011599">
    <property type="entry name" value="PFD_alpha_archaea"/>
</dbReference>
<dbReference type="GO" id="GO:0001540">
    <property type="term" value="F:amyloid-beta binding"/>
    <property type="evidence" value="ECO:0007669"/>
    <property type="project" value="Ensembl"/>
</dbReference>
<dbReference type="GO" id="GO:0051082">
    <property type="term" value="F:unfolded protein binding"/>
    <property type="evidence" value="ECO:0007669"/>
    <property type="project" value="Ensembl"/>
</dbReference>
<gene>
    <name evidence="5" type="primary">PFDN5</name>
</gene>
<dbReference type="NCBIfam" id="TIGR00293">
    <property type="entry name" value="prefoldin subunit alpha"/>
    <property type="match status" value="1"/>
</dbReference>
<dbReference type="GO" id="GO:1905907">
    <property type="term" value="P:negative regulation of amyloid fibril formation"/>
    <property type="evidence" value="ECO:0007669"/>
    <property type="project" value="Ensembl"/>
</dbReference>
<keyword evidence="2" id="KW-0143">Chaperone</keyword>
<evidence type="ECO:0000256" key="1">
    <source>
        <dbReference type="ARBA" id="ARBA00010048"/>
    </source>
</evidence>
<dbReference type="GO" id="GO:0016272">
    <property type="term" value="C:prefoldin complex"/>
    <property type="evidence" value="ECO:0007669"/>
    <property type="project" value="Ensembl"/>
</dbReference>
<evidence type="ECO:0000313" key="6">
    <source>
        <dbReference type="Proteomes" id="UP000694399"/>
    </source>
</evidence>
<comment type="similarity">
    <text evidence="1">Belongs to the prefoldin subunit alpha family.</text>
</comment>
<organism evidence="5 6">
    <name type="scientific">Panthera leo</name>
    <name type="common">Lion</name>
    <dbReference type="NCBI Taxonomy" id="9689"/>
    <lineage>
        <taxon>Eukaryota</taxon>
        <taxon>Metazoa</taxon>
        <taxon>Chordata</taxon>
        <taxon>Craniata</taxon>
        <taxon>Vertebrata</taxon>
        <taxon>Euteleostomi</taxon>
        <taxon>Mammalia</taxon>
        <taxon>Eutheria</taxon>
        <taxon>Laurasiatheria</taxon>
        <taxon>Carnivora</taxon>
        <taxon>Feliformia</taxon>
        <taxon>Felidae</taxon>
        <taxon>Pantherinae</taxon>
        <taxon>Panthera</taxon>
    </lineage>
</organism>
<dbReference type="GO" id="GO:0045892">
    <property type="term" value="P:negative regulation of DNA-templated transcription"/>
    <property type="evidence" value="ECO:0007669"/>
    <property type="project" value="Ensembl"/>
</dbReference>
<dbReference type="PANTHER" id="PTHR12674:SF2">
    <property type="entry name" value="PREFOLDIN SUBUNIT 5"/>
    <property type="match status" value="1"/>
</dbReference>
<dbReference type="GO" id="GO:1990113">
    <property type="term" value="P:RNA polymerase I assembly"/>
    <property type="evidence" value="ECO:0007669"/>
    <property type="project" value="TreeGrafter"/>
</dbReference>
<dbReference type="InterPro" id="IPR009053">
    <property type="entry name" value="Prefoldin"/>
</dbReference>
<reference evidence="5" key="1">
    <citation type="journal article" date="2019" name="bioRxiv">
        <title>Long live the king: chromosome-level assembly of the lion (Panthera leo) using linked-read, Hi-C, and long read data.</title>
        <authorList>
            <person name="Armstrong E.E."/>
            <person name="Taylor R.W."/>
            <person name="Miller D.E."/>
            <person name="Kaelin C."/>
            <person name="Barsh G."/>
            <person name="Hadly E.A."/>
            <person name="Petrov D."/>
        </authorList>
    </citation>
    <scope>NUCLEOTIDE SEQUENCE [LARGE SCALE GENOMIC DNA]</scope>
</reference>
<dbReference type="GO" id="GO:0005829">
    <property type="term" value="C:cytosol"/>
    <property type="evidence" value="ECO:0007669"/>
    <property type="project" value="Ensembl"/>
</dbReference>
<evidence type="ECO:0000313" key="5">
    <source>
        <dbReference type="Ensembl" id="ENSPLOP00000005906.1"/>
    </source>
</evidence>
<dbReference type="InterPro" id="IPR004127">
    <property type="entry name" value="Prefoldin_subunit_alpha"/>
</dbReference>
<proteinExistence type="inferred from homology"/>
<evidence type="ECO:0000256" key="2">
    <source>
        <dbReference type="ARBA" id="ARBA00023186"/>
    </source>
</evidence>
<dbReference type="Proteomes" id="UP000694399">
    <property type="component" value="Chromosome C1"/>
</dbReference>
<sequence length="200" mass="22612">MEDHRDVRRSEASRRIHRDAQRAARALLAEAASASLVLLPNMAQSVNITELNLPQLEMLKNQLDQEVEFLSTSIAQLKVVQTKYVEAKDCLNVLNKNNEGKELLVPLTSSMYVPGKLHDVEHVLIDVGTGYYVEKTAEDAKDFFKRKIDFLTKQMEKIQPALQEKHAMKQGKVGLEHLFTLSTSMIKNVDSSVNWGHPLC</sequence>
<dbReference type="Pfam" id="PF02996">
    <property type="entry name" value="Prefoldin"/>
    <property type="match status" value="1"/>
</dbReference>
<dbReference type="CDD" id="cd23157">
    <property type="entry name" value="Prefoldin_5"/>
    <property type="match status" value="1"/>
</dbReference>
<protein>
    <recommendedName>
        <fullName evidence="4">Prefoldin subunit 5</fullName>
    </recommendedName>
</protein>
<dbReference type="GO" id="GO:1990114">
    <property type="term" value="P:RNA polymerase II core complex assembly"/>
    <property type="evidence" value="ECO:0007669"/>
    <property type="project" value="TreeGrafter"/>
</dbReference>
<dbReference type="GeneTree" id="ENSGT00390000008783"/>
<dbReference type="AlphaFoldDB" id="A0A8C8WNV4"/>
<dbReference type="GO" id="GO:1990115">
    <property type="term" value="P:RNA polymerase III assembly"/>
    <property type="evidence" value="ECO:0007669"/>
    <property type="project" value="TreeGrafter"/>
</dbReference>
<dbReference type="Ensembl" id="ENSPLOT00000006523.1">
    <property type="protein sequence ID" value="ENSPLOP00000005906.1"/>
    <property type="gene ID" value="ENSPLOG00000004300.1"/>
</dbReference>
<evidence type="ECO:0000256" key="4">
    <source>
        <dbReference type="ARBA" id="ARBA00067452"/>
    </source>
</evidence>
<dbReference type="PANTHER" id="PTHR12674">
    <property type="entry name" value="PREFOLDIN SUBUNIT 5"/>
    <property type="match status" value="1"/>
</dbReference>
<keyword evidence="6" id="KW-1185">Reference proteome</keyword>
<dbReference type="Gene3D" id="1.10.287.370">
    <property type="match status" value="1"/>
</dbReference>
<accession>A0A8C8WNV4</accession>
<dbReference type="GO" id="GO:0045111">
    <property type="term" value="C:intermediate filament cytoskeleton"/>
    <property type="evidence" value="ECO:0007669"/>
    <property type="project" value="Ensembl"/>
</dbReference>
<dbReference type="GO" id="GO:0006457">
    <property type="term" value="P:protein folding"/>
    <property type="evidence" value="ECO:0007669"/>
    <property type="project" value="Ensembl"/>
</dbReference>
<dbReference type="GO" id="GO:0090090">
    <property type="term" value="P:negative regulation of canonical Wnt signaling pathway"/>
    <property type="evidence" value="ECO:0007669"/>
    <property type="project" value="Ensembl"/>
</dbReference>
<dbReference type="GO" id="GO:0060041">
    <property type="term" value="P:retina development in camera-type eye"/>
    <property type="evidence" value="ECO:0007669"/>
    <property type="project" value="Ensembl"/>
</dbReference>
<evidence type="ECO:0000256" key="3">
    <source>
        <dbReference type="ARBA" id="ARBA00057914"/>
    </source>
</evidence>
<name>A0A8C8WNV4_PANLE</name>
<reference evidence="5" key="3">
    <citation type="submission" date="2025-09" db="UniProtKB">
        <authorList>
            <consortium name="Ensembl"/>
        </authorList>
    </citation>
    <scope>IDENTIFICATION</scope>
</reference>
<dbReference type="SUPFAM" id="SSF46579">
    <property type="entry name" value="Prefoldin"/>
    <property type="match status" value="1"/>
</dbReference>